<reference evidence="2" key="1">
    <citation type="journal article" date="2021" name="Sci. Adv.">
        <title>The American lobster genome reveals insights on longevity, neural, and immune adaptations.</title>
        <authorList>
            <person name="Polinski J.M."/>
            <person name="Zimin A.V."/>
            <person name="Clark K.F."/>
            <person name="Kohn A.B."/>
            <person name="Sadowski N."/>
            <person name="Timp W."/>
            <person name="Ptitsyn A."/>
            <person name="Khanna P."/>
            <person name="Romanova D.Y."/>
            <person name="Williams P."/>
            <person name="Greenwood S.J."/>
            <person name="Moroz L.L."/>
            <person name="Walt D.R."/>
            <person name="Bodnar A.G."/>
        </authorList>
    </citation>
    <scope>NUCLEOTIDE SEQUENCE</scope>
    <source>
        <strain evidence="2">GMGI-L3</strain>
    </source>
</reference>
<keyword evidence="3" id="KW-1185">Reference proteome</keyword>
<dbReference type="InterPro" id="IPR050473">
    <property type="entry name" value="A2M/Complement_sys"/>
</dbReference>
<dbReference type="InterPro" id="IPR036595">
    <property type="entry name" value="A-macroglobulin_rcpt-bd_sf"/>
</dbReference>
<proteinExistence type="predicted"/>
<dbReference type="GO" id="GO:0005576">
    <property type="term" value="C:extracellular region"/>
    <property type="evidence" value="ECO:0007669"/>
    <property type="project" value="InterPro"/>
</dbReference>
<evidence type="ECO:0000313" key="2">
    <source>
        <dbReference type="EMBL" id="KAG7168908.1"/>
    </source>
</evidence>
<dbReference type="PANTHER" id="PTHR11412:SF171">
    <property type="entry name" value="PREGNANCY ZONE PROTEIN-LIKE PROTEIN"/>
    <property type="match status" value="1"/>
</dbReference>
<evidence type="ECO:0000259" key="1">
    <source>
        <dbReference type="SMART" id="SM01361"/>
    </source>
</evidence>
<dbReference type="SMART" id="SM01361">
    <property type="entry name" value="A2M_recep"/>
    <property type="match status" value="1"/>
</dbReference>
<dbReference type="Gene3D" id="2.60.40.690">
    <property type="entry name" value="Alpha-macroglobulin, receptor-binding domain"/>
    <property type="match status" value="1"/>
</dbReference>
<dbReference type="Pfam" id="PF07677">
    <property type="entry name" value="A2M_recep"/>
    <property type="match status" value="1"/>
</dbReference>
<dbReference type="InterPro" id="IPR009048">
    <property type="entry name" value="A-macroglobulin_rcpt-bd"/>
</dbReference>
<organism evidence="2 3">
    <name type="scientific">Homarus americanus</name>
    <name type="common">American lobster</name>
    <dbReference type="NCBI Taxonomy" id="6706"/>
    <lineage>
        <taxon>Eukaryota</taxon>
        <taxon>Metazoa</taxon>
        <taxon>Ecdysozoa</taxon>
        <taxon>Arthropoda</taxon>
        <taxon>Crustacea</taxon>
        <taxon>Multicrustacea</taxon>
        <taxon>Malacostraca</taxon>
        <taxon>Eumalacostraca</taxon>
        <taxon>Eucarida</taxon>
        <taxon>Decapoda</taxon>
        <taxon>Pleocyemata</taxon>
        <taxon>Astacidea</taxon>
        <taxon>Nephropoidea</taxon>
        <taxon>Nephropidae</taxon>
        <taxon>Homarus</taxon>
    </lineage>
</organism>
<feature type="domain" description="Alpha-macroglobulin receptor-binding" evidence="1">
    <location>
        <begin position="1"/>
        <end position="81"/>
    </location>
</feature>
<gene>
    <name evidence="2" type="primary">Pzp-L1</name>
    <name evidence="2" type="ORF">Hamer_G011585</name>
</gene>
<feature type="non-terminal residue" evidence="2">
    <location>
        <position position="90"/>
    </location>
</feature>
<evidence type="ECO:0000313" key="3">
    <source>
        <dbReference type="Proteomes" id="UP000747542"/>
    </source>
</evidence>
<dbReference type="SUPFAM" id="SSF49410">
    <property type="entry name" value="Alpha-macroglobulin receptor domain"/>
    <property type="match status" value="1"/>
</dbReference>
<name>A0A8J5MYU0_HOMAM</name>
<dbReference type="AlphaFoldDB" id="A0A8J5MYU0"/>
<protein>
    <submittedName>
        <fullName evidence="2">Pregnancy zone protein-like 1</fullName>
    </submittedName>
</protein>
<dbReference type="PANTHER" id="PTHR11412">
    <property type="entry name" value="MACROGLOBULIN / COMPLEMENT"/>
    <property type="match status" value="1"/>
</dbReference>
<sequence length="90" mass="10523">DLVSGYIPEKEDLKNAVRYDPNIKRYEVDGSKVSFYIEELTAQDTCANFRVIRVVDVEDVKPGTVRVYDYYQPEYEFSKSYTLPPPTECR</sequence>
<comment type="caution">
    <text evidence="2">The sequence shown here is derived from an EMBL/GenBank/DDBJ whole genome shotgun (WGS) entry which is preliminary data.</text>
</comment>
<accession>A0A8J5MYU0</accession>
<dbReference type="EMBL" id="JAHLQT010018664">
    <property type="protein sequence ID" value="KAG7168908.1"/>
    <property type="molecule type" value="Genomic_DNA"/>
</dbReference>
<dbReference type="Proteomes" id="UP000747542">
    <property type="component" value="Unassembled WGS sequence"/>
</dbReference>